<evidence type="ECO:0000313" key="2">
    <source>
        <dbReference type="Proteomes" id="UP000709437"/>
    </source>
</evidence>
<dbReference type="Proteomes" id="UP000709437">
    <property type="component" value="Unassembled WGS sequence"/>
</dbReference>
<dbReference type="Pfam" id="PF13692">
    <property type="entry name" value="Glyco_trans_1_4"/>
    <property type="match status" value="1"/>
</dbReference>
<organism evidence="1 2">
    <name type="scientific">Curtobacterium flaccumfaciens pv. flaccumfaciens</name>
    <dbReference type="NCBI Taxonomy" id="138532"/>
    <lineage>
        <taxon>Bacteria</taxon>
        <taxon>Bacillati</taxon>
        <taxon>Actinomycetota</taxon>
        <taxon>Actinomycetes</taxon>
        <taxon>Micrococcales</taxon>
        <taxon>Microbacteriaceae</taxon>
        <taxon>Curtobacterium</taxon>
    </lineage>
</organism>
<protein>
    <submittedName>
        <fullName evidence="1">Glycosyltransferase</fullName>
    </submittedName>
</protein>
<accession>A0A9Q2ZM85</accession>
<dbReference type="SUPFAM" id="SSF53756">
    <property type="entry name" value="UDP-Glycosyltransferase/glycogen phosphorylase"/>
    <property type="match status" value="1"/>
</dbReference>
<gene>
    <name evidence="1" type="ORF">KK103_05615</name>
</gene>
<proteinExistence type="predicted"/>
<dbReference type="Gene3D" id="3.40.50.2000">
    <property type="entry name" value="Glycogen Phosphorylase B"/>
    <property type="match status" value="1"/>
</dbReference>
<dbReference type="AlphaFoldDB" id="A0A9Q2ZM85"/>
<comment type="caution">
    <text evidence="1">The sequence shown here is derived from an EMBL/GenBank/DDBJ whole genome shotgun (WGS) entry which is preliminary data.</text>
</comment>
<name>A0A9Q2ZM85_9MICO</name>
<dbReference type="EMBL" id="JAHEWX010000004">
    <property type="protein sequence ID" value="MBT1541234.1"/>
    <property type="molecule type" value="Genomic_DNA"/>
</dbReference>
<dbReference type="RefSeq" id="WP_214562538.1">
    <property type="nucleotide sequence ID" value="NZ_JAHEWX010000004.1"/>
</dbReference>
<reference evidence="1" key="1">
    <citation type="submission" date="2021-05" db="EMBL/GenBank/DDBJ databases">
        <title>Whole genome sequence of Curtobacterium flaccumfaciens pv. flaccumfaciens strain CFBP 3417.</title>
        <authorList>
            <person name="Osdaghi E."/>
            <person name="Taghouti G."/>
            <person name="Portier P."/>
            <person name="Fazliarab A."/>
            <person name="Taghavi S.M."/>
            <person name="Briand M."/>
            <person name="Le-Saux M."/>
            <person name="Jacques M.-A."/>
        </authorList>
    </citation>
    <scope>NUCLEOTIDE SEQUENCE</scope>
    <source>
        <strain evidence="1">CFBP 3417</strain>
    </source>
</reference>
<sequence>MTIFVGGTSDRDEEAISRLVSEVEAQEDLRLVIAAGGSSQLDTGRVRRVPAVTTAQFSELLASCDVVFLPLTDNGRAAGHMVLVEALQRGKPVVASWVAGMSEYFDGEYVRTAQEDPIPQLRAVGRAFDSRAREVRAYWKREYSKEAFGARVLSAFEQLNGSDPL</sequence>
<evidence type="ECO:0000313" key="1">
    <source>
        <dbReference type="EMBL" id="MBT1541234.1"/>
    </source>
</evidence>